<sequence length="56" mass="6717">MKFETIVREKENKLFGLRLNIKLPKARFLHKLDFQVITTNEELSNMKVYYKLGDNT</sequence>
<accession>A0A0E9WRZ6</accession>
<proteinExistence type="predicted"/>
<dbReference type="AlphaFoldDB" id="A0A0E9WRZ6"/>
<dbReference type="EMBL" id="GBXM01015358">
    <property type="protein sequence ID" value="JAH93219.1"/>
    <property type="molecule type" value="Transcribed_RNA"/>
</dbReference>
<evidence type="ECO:0000313" key="1">
    <source>
        <dbReference type="EMBL" id="JAH93219.1"/>
    </source>
</evidence>
<reference evidence="1" key="2">
    <citation type="journal article" date="2015" name="Fish Shellfish Immunol.">
        <title>Early steps in the European eel (Anguilla anguilla)-Vibrio vulnificus interaction in the gills: Role of the RtxA13 toxin.</title>
        <authorList>
            <person name="Callol A."/>
            <person name="Pajuelo D."/>
            <person name="Ebbesson L."/>
            <person name="Teles M."/>
            <person name="MacKenzie S."/>
            <person name="Amaro C."/>
        </authorList>
    </citation>
    <scope>NUCLEOTIDE SEQUENCE</scope>
</reference>
<reference evidence="1" key="1">
    <citation type="submission" date="2014-11" db="EMBL/GenBank/DDBJ databases">
        <authorList>
            <person name="Amaro Gonzalez C."/>
        </authorList>
    </citation>
    <scope>NUCLEOTIDE SEQUENCE</scope>
</reference>
<name>A0A0E9WRZ6_ANGAN</name>
<protein>
    <submittedName>
        <fullName evidence="1">Uncharacterized protein</fullName>
    </submittedName>
</protein>
<organism evidence="1">
    <name type="scientific">Anguilla anguilla</name>
    <name type="common">European freshwater eel</name>
    <name type="synonym">Muraena anguilla</name>
    <dbReference type="NCBI Taxonomy" id="7936"/>
    <lineage>
        <taxon>Eukaryota</taxon>
        <taxon>Metazoa</taxon>
        <taxon>Chordata</taxon>
        <taxon>Craniata</taxon>
        <taxon>Vertebrata</taxon>
        <taxon>Euteleostomi</taxon>
        <taxon>Actinopterygii</taxon>
        <taxon>Neopterygii</taxon>
        <taxon>Teleostei</taxon>
        <taxon>Anguilliformes</taxon>
        <taxon>Anguillidae</taxon>
        <taxon>Anguilla</taxon>
    </lineage>
</organism>